<evidence type="ECO:0000256" key="4">
    <source>
        <dbReference type="ARBA" id="ARBA00022490"/>
    </source>
</evidence>
<dbReference type="InterPro" id="IPR013815">
    <property type="entry name" value="ATP_grasp_subdomain_1"/>
</dbReference>
<dbReference type="InterPro" id="IPR020561">
    <property type="entry name" value="PRibGlycinamid_synth_ATP-grasp"/>
</dbReference>
<dbReference type="InterPro" id="IPR011761">
    <property type="entry name" value="ATP-grasp"/>
</dbReference>
<dbReference type="GO" id="GO:0046872">
    <property type="term" value="F:metal ion binding"/>
    <property type="evidence" value="ECO:0007669"/>
    <property type="project" value="InterPro"/>
</dbReference>
<dbReference type="GO" id="GO:0008360">
    <property type="term" value="P:regulation of cell shape"/>
    <property type="evidence" value="ECO:0007669"/>
    <property type="project" value="UniProtKB-KW"/>
</dbReference>
<dbReference type="PANTHER" id="PTHR23132:SF23">
    <property type="entry name" value="D-ALANINE--D-ALANINE LIGASE B"/>
    <property type="match status" value="1"/>
</dbReference>
<keyword evidence="8" id="KW-0133">Cell shape</keyword>
<keyword evidence="13" id="KW-1185">Reference proteome</keyword>
<keyword evidence="7 10" id="KW-0067">ATP-binding</keyword>
<keyword evidence="9" id="KW-0573">Peptidoglycan synthesis</keyword>
<evidence type="ECO:0000256" key="9">
    <source>
        <dbReference type="ARBA" id="ARBA00022984"/>
    </source>
</evidence>
<dbReference type="PROSITE" id="PS00844">
    <property type="entry name" value="DALA_DALA_LIGASE_2"/>
    <property type="match status" value="1"/>
</dbReference>
<keyword evidence="6 10" id="KW-0547">Nucleotide-binding</keyword>
<proteinExistence type="inferred from homology"/>
<dbReference type="RefSeq" id="WP_023067075.1">
    <property type="nucleotide sequence ID" value="NZ_AUZM01000032.1"/>
</dbReference>
<reference evidence="12 13" key="1">
    <citation type="journal article" date="2013" name="Front. Microbiol.">
        <title>Comparative genomic analyses of the cyanobacterium, Lyngbya aestuarii BL J, a powerful hydrogen producer.</title>
        <authorList>
            <person name="Kothari A."/>
            <person name="Vaughn M."/>
            <person name="Garcia-Pichel F."/>
        </authorList>
    </citation>
    <scope>NUCLEOTIDE SEQUENCE [LARGE SCALE GENOMIC DNA]</scope>
    <source>
        <strain evidence="12 13">BL J</strain>
    </source>
</reference>
<evidence type="ECO:0000313" key="13">
    <source>
        <dbReference type="Proteomes" id="UP000017127"/>
    </source>
</evidence>
<accession>U7QJT2</accession>
<evidence type="ECO:0000259" key="11">
    <source>
        <dbReference type="PROSITE" id="PS50975"/>
    </source>
</evidence>
<comment type="caution">
    <text evidence="12">The sequence shown here is derived from an EMBL/GenBank/DDBJ whole genome shotgun (WGS) entry which is preliminary data.</text>
</comment>
<dbReference type="InterPro" id="IPR000291">
    <property type="entry name" value="D-Ala_lig_Van_CS"/>
</dbReference>
<evidence type="ECO:0000256" key="5">
    <source>
        <dbReference type="ARBA" id="ARBA00022598"/>
    </source>
</evidence>
<comment type="similarity">
    <text evidence="3">Belongs to the D-alanine--D-alanine ligase family.</text>
</comment>
<feature type="domain" description="ATP-grasp" evidence="11">
    <location>
        <begin position="133"/>
        <end position="359"/>
    </location>
</feature>
<comment type="cofactor">
    <cofactor evidence="1">
        <name>Mn(2+)</name>
        <dbReference type="ChEBI" id="CHEBI:29035"/>
    </cofactor>
</comment>
<dbReference type="InterPro" id="IPR011095">
    <property type="entry name" value="Dala_Dala_lig_C"/>
</dbReference>
<gene>
    <name evidence="12" type="ORF">M595_3316</name>
</gene>
<dbReference type="PANTHER" id="PTHR23132">
    <property type="entry name" value="D-ALANINE--D-ALANINE LIGASE"/>
    <property type="match status" value="1"/>
</dbReference>
<dbReference type="Gene3D" id="3.30.1490.20">
    <property type="entry name" value="ATP-grasp fold, A domain"/>
    <property type="match status" value="1"/>
</dbReference>
<dbReference type="GO" id="GO:0008716">
    <property type="term" value="F:D-alanine-D-alanine ligase activity"/>
    <property type="evidence" value="ECO:0007669"/>
    <property type="project" value="InterPro"/>
</dbReference>
<dbReference type="AlphaFoldDB" id="U7QJT2"/>
<dbReference type="OrthoDB" id="581241at2"/>
<dbReference type="Pfam" id="PF01071">
    <property type="entry name" value="GARS_A"/>
    <property type="match status" value="1"/>
</dbReference>
<dbReference type="PROSITE" id="PS50975">
    <property type="entry name" value="ATP_GRASP"/>
    <property type="match status" value="1"/>
</dbReference>
<dbReference type="SUPFAM" id="SSF56059">
    <property type="entry name" value="Glutathione synthetase ATP-binding domain-like"/>
    <property type="match status" value="1"/>
</dbReference>
<dbReference type="GO" id="GO:0005737">
    <property type="term" value="C:cytoplasm"/>
    <property type="evidence" value="ECO:0007669"/>
    <property type="project" value="UniProtKB-SubCell"/>
</dbReference>
<evidence type="ECO:0000256" key="7">
    <source>
        <dbReference type="ARBA" id="ARBA00022840"/>
    </source>
</evidence>
<organism evidence="12 13">
    <name type="scientific">Lyngbya aestuarii BL J</name>
    <dbReference type="NCBI Taxonomy" id="1348334"/>
    <lineage>
        <taxon>Bacteria</taxon>
        <taxon>Bacillati</taxon>
        <taxon>Cyanobacteriota</taxon>
        <taxon>Cyanophyceae</taxon>
        <taxon>Oscillatoriophycideae</taxon>
        <taxon>Oscillatoriales</taxon>
        <taxon>Microcoleaceae</taxon>
        <taxon>Lyngbya</taxon>
    </lineage>
</organism>
<keyword evidence="5" id="KW-0436">Ligase</keyword>
<dbReference type="Pfam" id="PF07478">
    <property type="entry name" value="Dala_Dala_lig_C"/>
    <property type="match status" value="1"/>
</dbReference>
<comment type="subcellular location">
    <subcellularLocation>
        <location evidence="2">Cytoplasm</location>
    </subcellularLocation>
</comment>
<evidence type="ECO:0000256" key="3">
    <source>
        <dbReference type="ARBA" id="ARBA00010871"/>
    </source>
</evidence>
<dbReference type="GO" id="GO:0005524">
    <property type="term" value="F:ATP binding"/>
    <property type="evidence" value="ECO:0007669"/>
    <property type="project" value="UniProtKB-UniRule"/>
</dbReference>
<dbReference type="Gene3D" id="3.30.470.20">
    <property type="entry name" value="ATP-grasp fold, B domain"/>
    <property type="match status" value="1"/>
</dbReference>
<protein>
    <submittedName>
        <fullName evidence="12">Carbamoyl-phosphate synthase L chain, ATP binding domain protein</fullName>
    </submittedName>
</protein>
<evidence type="ECO:0000256" key="1">
    <source>
        <dbReference type="ARBA" id="ARBA00001936"/>
    </source>
</evidence>
<sequence length="380" mass="42451">MKSIQTTINLQKILEKEILVWAFIPCLSLDQDFSNAEFNPLYFQQELTDVFAELEVAWKFKLITLKNMKEVIEEVAASQAQYFPVVLNYCAGLDEIDGYPGASVVKLLEAKGIPFAGADSQFFKMGDSKILMKQAFVESGVSTAPYEVIKDVNSIRGLCDRLIPPLIVKPSSSFGTRGISLQSVVHTDEEAIARFEALQQGQHGMQVQADSIFVERFIKGREFTVFLVGAAQQPKQIEIYPPLETAFHSGVPETERFCTRELRTGEAEQRTPLPPHESLYRYQLAPTELQDRLCDLAKRAYCAVSGSGYGRVDIRMDETTEEMFVLEVNPSPAVTSKSATMGVDQPNTSRVGTILHQADIPFRHLMSEIIGEALTRHSTQ</sequence>
<name>U7QJT2_9CYAN</name>
<evidence type="ECO:0000256" key="10">
    <source>
        <dbReference type="PROSITE-ProRule" id="PRU00409"/>
    </source>
</evidence>
<evidence type="ECO:0000313" key="12">
    <source>
        <dbReference type="EMBL" id="ERT06681.1"/>
    </source>
</evidence>
<dbReference type="Proteomes" id="UP000017127">
    <property type="component" value="Unassembled WGS sequence"/>
</dbReference>
<keyword evidence="4" id="KW-0963">Cytoplasm</keyword>
<evidence type="ECO:0000256" key="6">
    <source>
        <dbReference type="ARBA" id="ARBA00022741"/>
    </source>
</evidence>
<evidence type="ECO:0000256" key="2">
    <source>
        <dbReference type="ARBA" id="ARBA00004496"/>
    </source>
</evidence>
<dbReference type="EMBL" id="AUZM01000032">
    <property type="protein sequence ID" value="ERT06681.1"/>
    <property type="molecule type" value="Genomic_DNA"/>
</dbReference>
<dbReference type="GO" id="GO:0009252">
    <property type="term" value="P:peptidoglycan biosynthetic process"/>
    <property type="evidence" value="ECO:0007669"/>
    <property type="project" value="UniProtKB-KW"/>
</dbReference>
<evidence type="ECO:0000256" key="8">
    <source>
        <dbReference type="ARBA" id="ARBA00022960"/>
    </source>
</evidence>